<feature type="signal peptide" evidence="2">
    <location>
        <begin position="1"/>
        <end position="31"/>
    </location>
</feature>
<dbReference type="InterPro" id="IPR036514">
    <property type="entry name" value="SGNH_hydro_sf"/>
</dbReference>
<evidence type="ECO:0000313" key="4">
    <source>
        <dbReference type="Proteomes" id="UP001166286"/>
    </source>
</evidence>
<dbReference type="PANTHER" id="PTHR37981">
    <property type="entry name" value="LIPASE 2"/>
    <property type="match status" value="1"/>
</dbReference>
<protein>
    <recommendedName>
        <fullName evidence="5">SGNH hydrolase-type esterase domain-containing protein</fullName>
    </recommendedName>
</protein>
<gene>
    <name evidence="3" type="ORF">JMJ35_006858</name>
</gene>
<dbReference type="AlphaFoldDB" id="A0AA39QZ15"/>
<evidence type="ECO:0008006" key="5">
    <source>
        <dbReference type="Google" id="ProtNLM"/>
    </source>
</evidence>
<dbReference type="GO" id="GO:0006629">
    <property type="term" value="P:lipid metabolic process"/>
    <property type="evidence" value="ECO:0007669"/>
    <property type="project" value="TreeGrafter"/>
</dbReference>
<reference evidence="3" key="1">
    <citation type="submission" date="2023-03" db="EMBL/GenBank/DDBJ databases">
        <title>Complete genome of Cladonia borealis.</title>
        <authorList>
            <person name="Park H."/>
        </authorList>
    </citation>
    <scope>NUCLEOTIDE SEQUENCE</scope>
    <source>
        <strain evidence="3">ANT050790</strain>
    </source>
</reference>
<dbReference type="SUPFAM" id="SSF52266">
    <property type="entry name" value="SGNH hydrolase"/>
    <property type="match status" value="1"/>
</dbReference>
<organism evidence="3 4">
    <name type="scientific">Cladonia borealis</name>
    <dbReference type="NCBI Taxonomy" id="184061"/>
    <lineage>
        <taxon>Eukaryota</taxon>
        <taxon>Fungi</taxon>
        <taxon>Dikarya</taxon>
        <taxon>Ascomycota</taxon>
        <taxon>Pezizomycotina</taxon>
        <taxon>Lecanoromycetes</taxon>
        <taxon>OSLEUM clade</taxon>
        <taxon>Lecanoromycetidae</taxon>
        <taxon>Lecanorales</taxon>
        <taxon>Lecanorineae</taxon>
        <taxon>Cladoniaceae</taxon>
        <taxon>Cladonia</taxon>
    </lineage>
</organism>
<proteinExistence type="predicted"/>
<feature type="compositionally biased region" description="Polar residues" evidence="1">
    <location>
        <begin position="282"/>
        <end position="295"/>
    </location>
</feature>
<evidence type="ECO:0000256" key="1">
    <source>
        <dbReference type="SAM" id="MobiDB-lite"/>
    </source>
</evidence>
<sequence length="369" mass="40721">MTYMAPPVFSIHTLLCTLLVLVCPLRSFCQSSDPDDLSFIKKWAAIGDFYAAGIGAGNVVDKGCSRYDGSYANLVNVQLDEDTSSIDFTYVACSGAKIPDITAQANSLDGGQQMITISAGGNDAQLIVALNDCVYTFKGLFSGSCTKSKLGPGGTIYYIGYAQFFDATTNDYDSVSWHIWLGLFTRQYLTQANRQRMNDLVISVNSKISAAVQRAGDQVVFIDYDDYVGFLGGRYCLPGANEDKGQGANRDFLFFYESKTVDTPFMPPNDDPYRDELRRRNTSPSTVAPVNTTDGQLGSWMQQTMEQNSYPALNDDVANSDLDTSVANEEKILKARKRSPLPLNRLHDHEHAGLKPYFYPRAQLSSWNG</sequence>
<dbReference type="CDD" id="cd01823">
    <property type="entry name" value="SEST_like"/>
    <property type="match status" value="1"/>
</dbReference>
<keyword evidence="2" id="KW-0732">Signal</keyword>
<comment type="caution">
    <text evidence="3">The sequence shown here is derived from an EMBL/GenBank/DDBJ whole genome shotgun (WGS) entry which is preliminary data.</text>
</comment>
<dbReference type="Gene3D" id="3.40.50.1110">
    <property type="entry name" value="SGNH hydrolase"/>
    <property type="match status" value="2"/>
</dbReference>
<evidence type="ECO:0000256" key="2">
    <source>
        <dbReference type="SAM" id="SignalP"/>
    </source>
</evidence>
<feature type="region of interest" description="Disordered" evidence="1">
    <location>
        <begin position="265"/>
        <end position="295"/>
    </location>
</feature>
<keyword evidence="4" id="KW-1185">Reference proteome</keyword>
<dbReference type="EMBL" id="JAFEKC020000015">
    <property type="protein sequence ID" value="KAK0510426.1"/>
    <property type="molecule type" value="Genomic_DNA"/>
</dbReference>
<name>A0AA39QZ15_9LECA</name>
<dbReference type="PANTHER" id="PTHR37981:SF1">
    <property type="entry name" value="SGNH HYDROLASE-TYPE ESTERASE DOMAIN-CONTAINING PROTEIN"/>
    <property type="match status" value="1"/>
</dbReference>
<dbReference type="Proteomes" id="UP001166286">
    <property type="component" value="Unassembled WGS sequence"/>
</dbReference>
<dbReference type="InterPro" id="IPR037460">
    <property type="entry name" value="SEST-like"/>
</dbReference>
<feature type="chain" id="PRO_5041242724" description="SGNH hydrolase-type esterase domain-containing protein" evidence="2">
    <location>
        <begin position="32"/>
        <end position="369"/>
    </location>
</feature>
<evidence type="ECO:0000313" key="3">
    <source>
        <dbReference type="EMBL" id="KAK0510426.1"/>
    </source>
</evidence>
<accession>A0AA39QZ15</accession>
<dbReference type="GO" id="GO:0016788">
    <property type="term" value="F:hydrolase activity, acting on ester bonds"/>
    <property type="evidence" value="ECO:0007669"/>
    <property type="project" value="InterPro"/>
</dbReference>